<comment type="caution">
    <text evidence="1">The sequence shown here is derived from an EMBL/GenBank/DDBJ whole genome shotgun (WGS) entry which is preliminary data.</text>
</comment>
<dbReference type="Proteomes" id="UP000075359">
    <property type="component" value="Unassembled WGS sequence"/>
</dbReference>
<accession>A0A151CDV9</accession>
<evidence type="ECO:0000313" key="1">
    <source>
        <dbReference type="EMBL" id="KYJ85705.1"/>
    </source>
</evidence>
<gene>
    <name evidence="1" type="ORF">AS592_02915</name>
</gene>
<protein>
    <submittedName>
        <fullName evidence="1">Uncharacterized protein</fullName>
    </submittedName>
</protein>
<dbReference type="STRING" id="1630136.AS592_02915"/>
<dbReference type="AlphaFoldDB" id="A0A151CDV9"/>
<reference evidence="1 2" key="1">
    <citation type="submission" date="2015-11" db="EMBL/GenBank/DDBJ databases">
        <title>Draft genome of Sulfurovum riftiae 1812E, a member of the Epsilonproteobacteria isolated from the tube of the deep-sea hydrothermal vent tubewom Riftia pachyptila.</title>
        <authorList>
            <person name="Vetriani C."/>
            <person name="Giovannelli D."/>
        </authorList>
    </citation>
    <scope>NUCLEOTIDE SEQUENCE [LARGE SCALE GENOMIC DNA]</scope>
    <source>
        <strain evidence="1 2">1812E</strain>
    </source>
</reference>
<evidence type="ECO:0000313" key="2">
    <source>
        <dbReference type="Proteomes" id="UP000075359"/>
    </source>
</evidence>
<proteinExistence type="predicted"/>
<name>A0A151CDV9_9BACT</name>
<keyword evidence="2" id="KW-1185">Reference proteome</keyword>
<dbReference type="RefSeq" id="WP_067332101.1">
    <property type="nucleotide sequence ID" value="NZ_LNKT01000067.1"/>
</dbReference>
<sequence>MQDRYVADVGDFGKFQLFRYLFNENESPMFGKELSQIWFMHDGEGEVNNDGRHIDYFERMMGSDEYLETSLMDLLMRNKREVEELEKLKLLKHARFYYEKVPKALEDRYLWLNQALMFSSRSQVVAVAPDNGMALRCQRSERSFEFLTLSSHYTQKVYPHKYIFADEVSYFYRLPYLEVCIVYQHLGRCFPHDEQIESLLEALKKEYHYVVAIKHKPYSPRAFFFLCKSQVIKESMELRLKAFENEFSDFWQLFA</sequence>
<dbReference type="EMBL" id="LNKT01000067">
    <property type="protein sequence ID" value="KYJ85705.1"/>
    <property type="molecule type" value="Genomic_DNA"/>
</dbReference>
<dbReference type="OrthoDB" id="7823211at2"/>
<organism evidence="1 2">
    <name type="scientific">Sulfurovum riftiae</name>
    <dbReference type="NCBI Taxonomy" id="1630136"/>
    <lineage>
        <taxon>Bacteria</taxon>
        <taxon>Pseudomonadati</taxon>
        <taxon>Campylobacterota</taxon>
        <taxon>Epsilonproteobacteria</taxon>
        <taxon>Campylobacterales</taxon>
        <taxon>Sulfurovaceae</taxon>
        <taxon>Sulfurovum</taxon>
    </lineage>
</organism>